<sequence>MKYCQLVIGPAGSGKSTYCATLQQHTQNAGRTVHIVNLDPAAEVFNYKAAVDVKDLISVQDVQEDEELVLGPNGSLVFCMEYLVENFEWLHDALDEGEDDYFIFDCPGQIELYSHLPVMRQLVDALKSWDFNICAVFLLDTHFVLEAEKFLAGALTTLSTMVALEVQSVNVLSKFDMLSDRNKALVETFLENDARSILEQEPTTPWNQRHRLLTETIAGVLEDYSLVKFVPLNIQEEESIDELLLIIDNTIQYGEDLEVRDRFPEEQDGEDEQLF</sequence>
<protein>
    <recommendedName>
        <fullName evidence="3 7">GPN-loop GTPase 3</fullName>
    </recommendedName>
</protein>
<dbReference type="GO" id="GO:0003924">
    <property type="term" value="F:GTPase activity"/>
    <property type="evidence" value="ECO:0007669"/>
    <property type="project" value="TreeGrafter"/>
</dbReference>
<comment type="subunit">
    <text evidence="7">Binds to RNA polymerase II (RNAPII).</text>
</comment>
<dbReference type="InterPro" id="IPR004130">
    <property type="entry name" value="Gpn"/>
</dbReference>
<comment type="function">
    <text evidence="1">Small GTPase required for proper localization of RNA polymerase II (RNAPII). May act at an RNAP assembly step prior to nuclear import.</text>
</comment>
<organism evidence="8 9">
    <name type="scientific">Steinernema carpocapsae</name>
    <name type="common">Entomopathogenic nematode</name>
    <dbReference type="NCBI Taxonomy" id="34508"/>
    <lineage>
        <taxon>Eukaryota</taxon>
        <taxon>Metazoa</taxon>
        <taxon>Ecdysozoa</taxon>
        <taxon>Nematoda</taxon>
        <taxon>Chromadorea</taxon>
        <taxon>Rhabditida</taxon>
        <taxon>Tylenchina</taxon>
        <taxon>Panagrolaimomorpha</taxon>
        <taxon>Strongyloidoidea</taxon>
        <taxon>Steinernematidae</taxon>
        <taxon>Steinernema</taxon>
    </lineage>
</organism>
<dbReference type="InterPro" id="IPR030228">
    <property type="entry name" value="Gpn3"/>
</dbReference>
<comment type="similarity">
    <text evidence="2 7">Belongs to the GPN-loop GTPase family.</text>
</comment>
<dbReference type="InterPro" id="IPR027417">
    <property type="entry name" value="P-loop_NTPase"/>
</dbReference>
<keyword evidence="4 7" id="KW-0547">Nucleotide-binding</keyword>
<keyword evidence="9" id="KW-1185">Reference proteome</keyword>
<dbReference type="FunFam" id="3.40.50.300:FF:000616">
    <property type="entry name" value="GPN-loop GTPase 3"/>
    <property type="match status" value="1"/>
</dbReference>
<keyword evidence="6 7" id="KW-0342">GTP-binding</keyword>
<dbReference type="Pfam" id="PF03029">
    <property type="entry name" value="ATP_bind_1"/>
    <property type="match status" value="1"/>
</dbReference>
<reference evidence="8 9" key="2">
    <citation type="journal article" date="2019" name="G3 (Bethesda)">
        <title>Hybrid Assembly of the Genome of the Entomopathogenic Nematode Steinernema carpocapsae Identifies the X-Chromosome.</title>
        <authorList>
            <person name="Serra L."/>
            <person name="Macchietto M."/>
            <person name="Macias-Munoz A."/>
            <person name="McGill C.J."/>
            <person name="Rodriguez I.M."/>
            <person name="Rodriguez B."/>
            <person name="Murad R."/>
            <person name="Mortazavi A."/>
        </authorList>
    </citation>
    <scope>NUCLEOTIDE SEQUENCE [LARGE SCALE GENOMIC DNA]</scope>
    <source>
        <strain evidence="8 9">ALL</strain>
    </source>
</reference>
<dbReference type="Gene3D" id="3.40.50.300">
    <property type="entry name" value="P-loop containing nucleotide triphosphate hydrolases"/>
    <property type="match status" value="1"/>
</dbReference>
<comment type="caution">
    <text evidence="8">The sequence shown here is derived from an EMBL/GenBank/DDBJ whole genome shotgun (WGS) entry which is preliminary data.</text>
</comment>
<evidence type="ECO:0000256" key="2">
    <source>
        <dbReference type="ARBA" id="ARBA00005290"/>
    </source>
</evidence>
<evidence type="ECO:0000256" key="7">
    <source>
        <dbReference type="RuleBase" id="RU365059"/>
    </source>
</evidence>
<dbReference type="Proteomes" id="UP000298663">
    <property type="component" value="Unassembled WGS sequence"/>
</dbReference>
<comment type="function">
    <text evidence="7">Small GTPase required for proper nuclear import of RNA polymerase II and III (RNAPII and RNAPIII). May act at an RNAP assembly step prior to nuclear import.</text>
</comment>
<keyword evidence="5 7" id="KW-0378">Hydrolase</keyword>
<dbReference type="CDD" id="cd17872">
    <property type="entry name" value="GPN3"/>
    <property type="match status" value="1"/>
</dbReference>
<evidence type="ECO:0000256" key="3">
    <source>
        <dbReference type="ARBA" id="ARBA00014587"/>
    </source>
</evidence>
<evidence type="ECO:0000313" key="9">
    <source>
        <dbReference type="Proteomes" id="UP000298663"/>
    </source>
</evidence>
<accession>A0A4U5M6A0</accession>
<dbReference type="STRING" id="34508.A0A4U5M6A0"/>
<dbReference type="GO" id="GO:0005525">
    <property type="term" value="F:GTP binding"/>
    <property type="evidence" value="ECO:0007669"/>
    <property type="project" value="UniProtKB-KW"/>
</dbReference>
<dbReference type="SUPFAM" id="SSF52540">
    <property type="entry name" value="P-loop containing nucleoside triphosphate hydrolases"/>
    <property type="match status" value="1"/>
</dbReference>
<dbReference type="PANTHER" id="PTHR21231">
    <property type="entry name" value="XPA-BINDING PROTEIN 1-RELATED"/>
    <property type="match status" value="1"/>
</dbReference>
<name>A0A4U5M6A0_STECR</name>
<gene>
    <name evidence="8" type="ORF">L596_024934</name>
</gene>
<dbReference type="PANTHER" id="PTHR21231:SF7">
    <property type="entry name" value="GPN-LOOP GTPASE 3"/>
    <property type="match status" value="1"/>
</dbReference>
<evidence type="ECO:0000256" key="4">
    <source>
        <dbReference type="ARBA" id="ARBA00022741"/>
    </source>
</evidence>
<evidence type="ECO:0000256" key="6">
    <source>
        <dbReference type="ARBA" id="ARBA00023134"/>
    </source>
</evidence>
<dbReference type="OrthoDB" id="5839at2759"/>
<dbReference type="AlphaFoldDB" id="A0A4U5M6A0"/>
<evidence type="ECO:0000313" key="8">
    <source>
        <dbReference type="EMBL" id="TKR64391.1"/>
    </source>
</evidence>
<evidence type="ECO:0000256" key="1">
    <source>
        <dbReference type="ARBA" id="ARBA00002411"/>
    </source>
</evidence>
<evidence type="ECO:0000256" key="5">
    <source>
        <dbReference type="ARBA" id="ARBA00022801"/>
    </source>
</evidence>
<reference evidence="8 9" key="1">
    <citation type="journal article" date="2015" name="Genome Biol.">
        <title>Comparative genomics of Steinernema reveals deeply conserved gene regulatory networks.</title>
        <authorList>
            <person name="Dillman A.R."/>
            <person name="Macchietto M."/>
            <person name="Porter C.F."/>
            <person name="Rogers A."/>
            <person name="Williams B."/>
            <person name="Antoshechkin I."/>
            <person name="Lee M.M."/>
            <person name="Goodwin Z."/>
            <person name="Lu X."/>
            <person name="Lewis E.E."/>
            <person name="Goodrich-Blair H."/>
            <person name="Stock S.P."/>
            <person name="Adams B.J."/>
            <person name="Sternberg P.W."/>
            <person name="Mortazavi A."/>
        </authorList>
    </citation>
    <scope>NUCLEOTIDE SEQUENCE [LARGE SCALE GENOMIC DNA]</scope>
    <source>
        <strain evidence="8 9">ALL</strain>
    </source>
</reference>
<proteinExistence type="inferred from homology"/>
<dbReference type="EMBL" id="AZBU02000009">
    <property type="protein sequence ID" value="TKR64391.1"/>
    <property type="molecule type" value="Genomic_DNA"/>
</dbReference>